<dbReference type="Proteomes" id="UP001055439">
    <property type="component" value="Chromosome 4"/>
</dbReference>
<dbReference type="EMBL" id="CP097506">
    <property type="protein sequence ID" value="URD97530.1"/>
    <property type="molecule type" value="Genomic_DNA"/>
</dbReference>
<evidence type="ECO:0000313" key="2">
    <source>
        <dbReference type="EMBL" id="URD97530.1"/>
    </source>
</evidence>
<protein>
    <submittedName>
        <fullName evidence="2">Uncharacterized protein</fullName>
    </submittedName>
</protein>
<evidence type="ECO:0000256" key="1">
    <source>
        <dbReference type="SAM" id="MobiDB-lite"/>
    </source>
</evidence>
<feature type="region of interest" description="Disordered" evidence="1">
    <location>
        <begin position="36"/>
        <end position="78"/>
    </location>
</feature>
<sequence>MLLSVQGPGLPAGDASKRECSIKSIGHLASFERESSAFEYAGRHGGSSSPEEQEKTGELPQIASHLNHEMDNLLPATT</sequence>
<gene>
    <name evidence="2" type="ORF">MUK42_19159</name>
</gene>
<name>A0A9E7JXQ6_9LILI</name>
<keyword evidence="3" id="KW-1185">Reference proteome</keyword>
<reference evidence="2" key="1">
    <citation type="submission" date="2022-05" db="EMBL/GenBank/DDBJ databases">
        <title>The Musa troglodytarum L. genome provides insights into the mechanism of non-climacteric behaviour and enrichment of carotenoids.</title>
        <authorList>
            <person name="Wang J."/>
        </authorList>
    </citation>
    <scope>NUCLEOTIDE SEQUENCE</scope>
    <source>
        <tissue evidence="2">Leaf</tissue>
    </source>
</reference>
<proteinExistence type="predicted"/>
<organism evidence="2 3">
    <name type="scientific">Musa troglodytarum</name>
    <name type="common">fe'i banana</name>
    <dbReference type="NCBI Taxonomy" id="320322"/>
    <lineage>
        <taxon>Eukaryota</taxon>
        <taxon>Viridiplantae</taxon>
        <taxon>Streptophyta</taxon>
        <taxon>Embryophyta</taxon>
        <taxon>Tracheophyta</taxon>
        <taxon>Spermatophyta</taxon>
        <taxon>Magnoliopsida</taxon>
        <taxon>Liliopsida</taxon>
        <taxon>Zingiberales</taxon>
        <taxon>Musaceae</taxon>
        <taxon>Musa</taxon>
    </lineage>
</organism>
<dbReference type="AlphaFoldDB" id="A0A9E7JXQ6"/>
<accession>A0A9E7JXQ6</accession>
<evidence type="ECO:0000313" key="3">
    <source>
        <dbReference type="Proteomes" id="UP001055439"/>
    </source>
</evidence>